<dbReference type="GO" id="GO:0000724">
    <property type="term" value="P:double-strand break repair via homologous recombination"/>
    <property type="evidence" value="ECO:0007669"/>
    <property type="project" value="UniProtKB-UniRule"/>
</dbReference>
<comment type="catalytic activity">
    <reaction evidence="12 13">
        <text>ATP + H2O = ADP + phosphate + H(+)</text>
        <dbReference type="Rhea" id="RHEA:13065"/>
        <dbReference type="ChEBI" id="CHEBI:15377"/>
        <dbReference type="ChEBI" id="CHEBI:15378"/>
        <dbReference type="ChEBI" id="CHEBI:30616"/>
        <dbReference type="ChEBI" id="CHEBI:43474"/>
        <dbReference type="ChEBI" id="CHEBI:456216"/>
        <dbReference type="EC" id="5.6.2.4"/>
    </reaction>
</comment>
<feature type="region of interest" description="Disordered" evidence="15">
    <location>
        <begin position="526"/>
        <end position="551"/>
    </location>
</feature>
<keyword evidence="7 13" id="KW-0067">ATP-binding</keyword>
<dbReference type="EC" id="3.1.-.-" evidence="13"/>
<comment type="catalytic activity">
    <reaction evidence="11 13">
        <text>Couples ATP hydrolysis with the unwinding of duplex DNA by translocating in the 3'-5' direction.</text>
        <dbReference type="EC" id="5.6.2.4"/>
    </reaction>
</comment>
<evidence type="ECO:0000256" key="7">
    <source>
        <dbReference type="ARBA" id="ARBA00022840"/>
    </source>
</evidence>
<evidence type="ECO:0000256" key="1">
    <source>
        <dbReference type="ARBA" id="ARBA00022722"/>
    </source>
</evidence>
<dbReference type="NCBIfam" id="TIGR02785">
    <property type="entry name" value="addA_Gpos"/>
    <property type="match status" value="1"/>
</dbReference>
<dbReference type="eggNOG" id="COG1074">
    <property type="taxonomic scope" value="Bacteria"/>
</dbReference>
<keyword evidence="6 13" id="KW-0269">Exonuclease</keyword>
<dbReference type="Pfam" id="PF13361">
    <property type="entry name" value="UvrD_C"/>
    <property type="match status" value="1"/>
</dbReference>
<dbReference type="PANTHER" id="PTHR11070:SF48">
    <property type="entry name" value="ATP-DEPENDENT HELICASE_NUCLEASE SUBUNIT A"/>
    <property type="match status" value="1"/>
</dbReference>
<dbReference type="InterPro" id="IPR011335">
    <property type="entry name" value="Restrct_endonuc-II-like"/>
</dbReference>
<dbReference type="SUPFAM" id="SSF52980">
    <property type="entry name" value="Restriction endonuclease-like"/>
    <property type="match status" value="1"/>
</dbReference>
<evidence type="ECO:0000256" key="4">
    <source>
        <dbReference type="ARBA" id="ARBA00022801"/>
    </source>
</evidence>
<protein>
    <recommendedName>
        <fullName evidence="13">ATP-dependent helicase/nuclease subunit A</fullName>
        <ecNumber evidence="13">3.1.-.-</ecNumber>
        <ecNumber evidence="13">5.6.2.4</ecNumber>
    </recommendedName>
    <alternativeName>
        <fullName evidence="13">ATP-dependent helicase/nuclease AddA</fullName>
    </alternativeName>
    <alternativeName>
        <fullName evidence="13">DNA 3'-5' helicase AddA</fullName>
    </alternativeName>
</protein>
<evidence type="ECO:0000259" key="16">
    <source>
        <dbReference type="PROSITE" id="PS51198"/>
    </source>
</evidence>
<organism evidence="18 19">
    <name type="scientific">Lacticaseibacillus zeae DSM 20178 = KCTC 3804</name>
    <dbReference type="NCBI Taxonomy" id="1423816"/>
    <lineage>
        <taxon>Bacteria</taxon>
        <taxon>Bacillati</taxon>
        <taxon>Bacillota</taxon>
        <taxon>Bacilli</taxon>
        <taxon>Lactobacillales</taxon>
        <taxon>Lactobacillaceae</taxon>
        <taxon>Lacticaseibacillus</taxon>
    </lineage>
</organism>
<dbReference type="GO" id="GO:0003690">
    <property type="term" value="F:double-stranded DNA binding"/>
    <property type="evidence" value="ECO:0007669"/>
    <property type="project" value="UniProtKB-UniRule"/>
</dbReference>
<dbReference type="GO" id="GO:0033202">
    <property type="term" value="C:DNA helicase complex"/>
    <property type="evidence" value="ECO:0007669"/>
    <property type="project" value="TreeGrafter"/>
</dbReference>
<keyword evidence="10 13" id="KW-0413">Isomerase</keyword>
<dbReference type="GO" id="GO:0005829">
    <property type="term" value="C:cytosol"/>
    <property type="evidence" value="ECO:0007669"/>
    <property type="project" value="TreeGrafter"/>
</dbReference>
<evidence type="ECO:0000256" key="10">
    <source>
        <dbReference type="ARBA" id="ARBA00023235"/>
    </source>
</evidence>
<feature type="domain" description="UvrD-like helicase C-terminal" evidence="17">
    <location>
        <begin position="519"/>
        <end position="808"/>
    </location>
</feature>
<dbReference type="PATRIC" id="fig|1423816.3.peg.235"/>
<feature type="compositionally biased region" description="Acidic residues" evidence="15">
    <location>
        <begin position="530"/>
        <end position="551"/>
    </location>
</feature>
<feature type="binding site" evidence="14">
    <location>
        <begin position="23"/>
        <end position="30"/>
    </location>
    <ligand>
        <name>ATP</name>
        <dbReference type="ChEBI" id="CHEBI:30616"/>
    </ligand>
</feature>
<evidence type="ECO:0000256" key="15">
    <source>
        <dbReference type="SAM" id="MobiDB-lite"/>
    </source>
</evidence>
<evidence type="ECO:0000313" key="18">
    <source>
        <dbReference type="EMBL" id="KRK13671.1"/>
    </source>
</evidence>
<dbReference type="Gene3D" id="3.40.50.300">
    <property type="entry name" value="P-loop containing nucleotide triphosphate hydrolases"/>
    <property type="match status" value="4"/>
</dbReference>
<dbReference type="PROSITE" id="PS51198">
    <property type="entry name" value="UVRD_HELICASE_ATP_BIND"/>
    <property type="match status" value="1"/>
</dbReference>
<reference evidence="18 19" key="1">
    <citation type="journal article" date="2015" name="Genome Announc.">
        <title>Expanding the biotechnology potential of lactobacilli through comparative genomics of 213 strains and associated genera.</title>
        <authorList>
            <person name="Sun Z."/>
            <person name="Harris H.M."/>
            <person name="McCann A."/>
            <person name="Guo C."/>
            <person name="Argimon S."/>
            <person name="Zhang W."/>
            <person name="Yang X."/>
            <person name="Jeffery I.B."/>
            <person name="Cooney J.C."/>
            <person name="Kagawa T.F."/>
            <person name="Liu W."/>
            <person name="Song Y."/>
            <person name="Salvetti E."/>
            <person name="Wrobel A."/>
            <person name="Rasinkangas P."/>
            <person name="Parkhill J."/>
            <person name="Rea M.C."/>
            <person name="O'Sullivan O."/>
            <person name="Ritari J."/>
            <person name="Douillard F.P."/>
            <person name="Paul Ross R."/>
            <person name="Yang R."/>
            <person name="Briner A.E."/>
            <person name="Felis G.E."/>
            <person name="de Vos W.M."/>
            <person name="Barrangou R."/>
            <person name="Klaenhammer T.R."/>
            <person name="Caufield P.W."/>
            <person name="Cui Y."/>
            <person name="Zhang H."/>
            <person name="O'Toole P.W."/>
        </authorList>
    </citation>
    <scope>NUCLEOTIDE SEQUENCE [LARGE SCALE GENOMIC DNA]</scope>
    <source>
        <strain evidence="18 19">DSM 20178</strain>
    </source>
</reference>
<dbReference type="InterPro" id="IPR000212">
    <property type="entry name" value="DNA_helicase_UvrD/REP"/>
</dbReference>
<dbReference type="PANTHER" id="PTHR11070">
    <property type="entry name" value="UVRD / RECB / PCRA DNA HELICASE FAMILY MEMBER"/>
    <property type="match status" value="1"/>
</dbReference>
<dbReference type="InterPro" id="IPR011604">
    <property type="entry name" value="PDDEXK-like_dom_sf"/>
</dbReference>
<accession>A0A0R1F575</accession>
<dbReference type="PROSITE" id="PS51217">
    <property type="entry name" value="UVRD_HELICASE_CTER"/>
    <property type="match status" value="1"/>
</dbReference>
<dbReference type="HAMAP" id="MF_01451">
    <property type="entry name" value="AddA"/>
    <property type="match status" value="1"/>
</dbReference>
<dbReference type="AlphaFoldDB" id="A0A0R1F575"/>
<evidence type="ECO:0000256" key="6">
    <source>
        <dbReference type="ARBA" id="ARBA00022839"/>
    </source>
</evidence>
<gene>
    <name evidence="13" type="primary">addA</name>
    <name evidence="18" type="ORF">FD51_GL000231</name>
</gene>
<dbReference type="Proteomes" id="UP000051984">
    <property type="component" value="Unassembled WGS sequence"/>
</dbReference>
<evidence type="ECO:0000256" key="9">
    <source>
        <dbReference type="ARBA" id="ARBA00023204"/>
    </source>
</evidence>
<evidence type="ECO:0000256" key="11">
    <source>
        <dbReference type="ARBA" id="ARBA00034617"/>
    </source>
</evidence>
<dbReference type="InterPro" id="IPR038726">
    <property type="entry name" value="PDDEXK_AddAB-type"/>
</dbReference>
<dbReference type="GO" id="GO:0016887">
    <property type="term" value="F:ATP hydrolysis activity"/>
    <property type="evidence" value="ECO:0007669"/>
    <property type="project" value="RHEA"/>
</dbReference>
<dbReference type="InterPro" id="IPR014152">
    <property type="entry name" value="AddA"/>
</dbReference>
<evidence type="ECO:0000256" key="13">
    <source>
        <dbReference type="HAMAP-Rule" id="MF_01451"/>
    </source>
</evidence>
<name>A0A0R1F575_LACZE</name>
<evidence type="ECO:0000256" key="12">
    <source>
        <dbReference type="ARBA" id="ARBA00048988"/>
    </source>
</evidence>
<comment type="cofactor">
    <cofactor evidence="13">
        <name>Mg(2+)</name>
        <dbReference type="ChEBI" id="CHEBI:18420"/>
    </cofactor>
</comment>
<keyword evidence="4 13" id="KW-0378">Hydrolase</keyword>
<proteinExistence type="inferred from homology"/>
<evidence type="ECO:0000256" key="3">
    <source>
        <dbReference type="ARBA" id="ARBA00022763"/>
    </source>
</evidence>
<comment type="caution">
    <text evidence="18">The sequence shown here is derived from an EMBL/GenBank/DDBJ whole genome shotgun (WGS) entry which is preliminary data.</text>
</comment>
<comment type="similarity">
    <text evidence="13">Belongs to the helicase family. AddA subfamily.</text>
</comment>
<comment type="function">
    <text evidence="13">The heterodimer acts as both an ATP-dependent DNA helicase and an ATP-dependent, dual-direction single-stranded exonuclease. Recognizes the chi site generating a DNA molecule suitable for the initiation of homologous recombination. The AddA nuclease domain is required for chi fragment generation; this subunit has the helicase and 3' -&gt; 5' nuclease activities.</text>
</comment>
<evidence type="ECO:0000313" key="19">
    <source>
        <dbReference type="Proteomes" id="UP000051984"/>
    </source>
</evidence>
<dbReference type="GO" id="GO:0005524">
    <property type="term" value="F:ATP binding"/>
    <property type="evidence" value="ECO:0007669"/>
    <property type="project" value="UniProtKB-UniRule"/>
</dbReference>
<keyword evidence="9 13" id="KW-0234">DNA repair</keyword>
<dbReference type="EC" id="5.6.2.4" evidence="13"/>
<keyword evidence="2 13" id="KW-0547">Nucleotide-binding</keyword>
<comment type="subunit">
    <text evidence="13">Heterodimer of AddA and AddB/RexB.</text>
</comment>
<dbReference type="Pfam" id="PF00580">
    <property type="entry name" value="UvrD-helicase"/>
    <property type="match status" value="1"/>
</dbReference>
<keyword evidence="3 13" id="KW-0227">DNA damage</keyword>
<dbReference type="Gene3D" id="3.90.320.10">
    <property type="match status" value="1"/>
</dbReference>
<dbReference type="SUPFAM" id="SSF52540">
    <property type="entry name" value="P-loop containing nucleoside triphosphate hydrolases"/>
    <property type="match status" value="1"/>
</dbReference>
<keyword evidence="8 13" id="KW-0238">DNA-binding</keyword>
<evidence type="ECO:0000256" key="5">
    <source>
        <dbReference type="ARBA" id="ARBA00022806"/>
    </source>
</evidence>
<feature type="domain" description="UvrD-like helicase ATP-binding" evidence="16">
    <location>
        <begin position="2"/>
        <end position="475"/>
    </location>
</feature>
<evidence type="ECO:0000259" key="17">
    <source>
        <dbReference type="PROSITE" id="PS51217"/>
    </source>
</evidence>
<dbReference type="RefSeq" id="WP_010488242.1">
    <property type="nucleotide sequence ID" value="NZ_AZCT01000001.1"/>
</dbReference>
<sequence length="1236" mass="138021">MTKFTSSQQAAIEHHGHDVLVSASAGSGKTTVLVERIIQKILKQHADITRMLIVTFTRAATAEMRTKIQSALKQTLTQKRHELNAEDRRHLANQIAMVNAAKISTLDAFSLQIVQTYYYVIDLDPGFRLLTDETERYMLQERVWNDLREQFYAGDDAAAFEQLTANFSGDRDDSGLQDLMFELMRQAAATTDPEAYLRQLAEPYAPEAWEQTFNTQIWPRMKQKLLQMTTDLTQAAALADQLPNPIWHRQIEADLAPLQHLLENAAPAYDTVRNVLVDHQFAKWSGVRKGLDDNDQATKKEAKQLRDAAKTTWQKQVAPEFALTGEQIKDLLQTVQPMIQMLTKVALQFLAALTAEKADRHVQDYSDIAHNALRILQQQDPQTGAPIAENYRASFDEVMVDEYQDISPLQEALLAAVSTTNPGDRFMVGDVKQSIYGFRLADPQLFIHKYQSFADQPSDPAAPERIILAENFRSTKNVLAFTNLIFSQIMDPEVGDLSYDDRAALKYGAVDYSECHPAVKMLLYSKATSDEDDESTDAPDLPESEDDDEPLDVATGQTQMVIAEIQRLVEDPEAKLWDRANQTYRRIHYRDITLLTRQTTQNSLIQTQFAAAGVPLFVADTKNFFKTTELMVMLALLKIIDNPKQDIPLVAVLRSPIVGLSADQLALIRLAAKQVPYYDAVTAFLAATPSTPLAKQTHATLTQFFQQLKHFRDLARENDLVTLLWAIYQETGFLDYVGGTPGGSQRQANLQVLIDRAQTYESGGFKGLFAFIHFITLMQKQDQDLTTPAQVDPDQDAVRLMTIHKSKGLEFPVVFVMQTNKHFNRRDQRGAAILTKNGIGVKWLDPETRVEYELPQYQAAKAARQNQTLAEEMRLLYVALTRAQQRLYVVGATMSGQQLTSADKTVARWAKEAEGEELVLAPQVRSAATNYLDWIGPALIRHPQVKGLAETTVKPALIGDSTEFAIEIEVNPQVKPAVTTTKSAPAEAPSLDLSNWFKQQYPFQAATTTAGFQSVSEIKRAFDDPDTMELVSADRFLGPQLPLGDLAAPAFLSQSAGGASATAVGTATHLLLQLIDLTQPVTHTSLDELRRHLITTGAIPKEVAARIDLSALVRFFATDLGRLLQAKPQQVHREVPFSMLLPADRLFEGMKDDPGEDVLIHGIIDGYVSDTDGVTLFDYKTDHEPNPDVLVARYRGQLNLYAQALTRLQPNPVNHRYLVLLRTGTIVDLVANPIGK</sequence>
<evidence type="ECO:0000256" key="2">
    <source>
        <dbReference type="ARBA" id="ARBA00022741"/>
    </source>
</evidence>
<dbReference type="InterPro" id="IPR014017">
    <property type="entry name" value="DNA_helicase_UvrD-like_C"/>
</dbReference>
<dbReference type="InterPro" id="IPR027417">
    <property type="entry name" value="P-loop_NTPase"/>
</dbReference>
<evidence type="ECO:0000256" key="8">
    <source>
        <dbReference type="ARBA" id="ARBA00023125"/>
    </source>
</evidence>
<dbReference type="GO" id="GO:0043138">
    <property type="term" value="F:3'-5' DNA helicase activity"/>
    <property type="evidence" value="ECO:0007669"/>
    <property type="project" value="UniProtKB-UniRule"/>
</dbReference>
<dbReference type="GO" id="GO:0008408">
    <property type="term" value="F:3'-5' exonuclease activity"/>
    <property type="evidence" value="ECO:0007669"/>
    <property type="project" value="UniProtKB-UniRule"/>
</dbReference>
<dbReference type="Pfam" id="PF12705">
    <property type="entry name" value="PDDEXK_1"/>
    <property type="match status" value="1"/>
</dbReference>
<evidence type="ECO:0000256" key="14">
    <source>
        <dbReference type="PROSITE-ProRule" id="PRU00560"/>
    </source>
</evidence>
<keyword evidence="5 13" id="KW-0347">Helicase</keyword>
<keyword evidence="1 13" id="KW-0540">Nuclease</keyword>
<dbReference type="EMBL" id="AZCT01000001">
    <property type="protein sequence ID" value="KRK13671.1"/>
    <property type="molecule type" value="Genomic_DNA"/>
</dbReference>
<dbReference type="InterPro" id="IPR014016">
    <property type="entry name" value="UvrD-like_ATP-bd"/>
</dbReference>